<dbReference type="PANTHER" id="PTHR46425:SF1">
    <property type="entry name" value="TRANSCRIPTION TERMINATION FACTOR RHO"/>
    <property type="match status" value="1"/>
</dbReference>
<evidence type="ECO:0000256" key="5">
    <source>
        <dbReference type="ARBA" id="ARBA00022840"/>
    </source>
</evidence>
<dbReference type="Pfam" id="PF07497">
    <property type="entry name" value="Rho_RNA_bind"/>
    <property type="match status" value="1"/>
</dbReference>
<dbReference type="InterPro" id="IPR011113">
    <property type="entry name" value="Rho_RNA-bd"/>
</dbReference>
<dbReference type="InterPro" id="IPR041703">
    <property type="entry name" value="Rho_factor_ATP-bd"/>
</dbReference>
<comment type="function">
    <text evidence="9">Facilitates transcription termination by a mechanism that involves Rho binding to the nascent RNA, activation of Rho's RNA-dependent ATPase activity, and release of the mRNA from the DNA template.</text>
</comment>
<evidence type="ECO:0000313" key="15">
    <source>
        <dbReference type="Proteomes" id="UP001304298"/>
    </source>
</evidence>
<evidence type="ECO:0000256" key="3">
    <source>
        <dbReference type="ARBA" id="ARBA00022801"/>
    </source>
</evidence>
<gene>
    <name evidence="9 14" type="primary">rho</name>
    <name evidence="14" type="ORF">VA596_01650</name>
</gene>
<dbReference type="RefSeq" id="WP_323322849.1">
    <property type="nucleotide sequence ID" value="NZ_JAYFSI010000001.1"/>
</dbReference>
<evidence type="ECO:0000256" key="1">
    <source>
        <dbReference type="ARBA" id="ARBA00022472"/>
    </source>
</evidence>
<dbReference type="EC" id="3.6.4.-" evidence="9 10"/>
<dbReference type="CDD" id="cd01128">
    <property type="entry name" value="rho_factor_C"/>
    <property type="match status" value="1"/>
</dbReference>
<evidence type="ECO:0000256" key="12">
    <source>
        <dbReference type="SAM" id="MobiDB-lite"/>
    </source>
</evidence>
<dbReference type="NCBIfam" id="TIGR00767">
    <property type="entry name" value="rho"/>
    <property type="match status" value="1"/>
</dbReference>
<feature type="compositionally biased region" description="Low complexity" evidence="12">
    <location>
        <begin position="86"/>
        <end position="102"/>
    </location>
</feature>
<proteinExistence type="inferred from homology"/>
<dbReference type="NCBIfam" id="NF006886">
    <property type="entry name" value="PRK09376.1"/>
    <property type="match status" value="1"/>
</dbReference>
<feature type="compositionally biased region" description="Basic and acidic residues" evidence="12">
    <location>
        <begin position="53"/>
        <end position="68"/>
    </location>
</feature>
<dbReference type="HAMAP" id="MF_01884">
    <property type="entry name" value="Rho"/>
    <property type="match status" value="1"/>
</dbReference>
<feature type="binding site" evidence="9">
    <location>
        <begin position="412"/>
        <end position="417"/>
    </location>
    <ligand>
        <name>ATP</name>
        <dbReference type="ChEBI" id="CHEBI:30616"/>
    </ligand>
</feature>
<keyword evidence="8 9" id="KW-0804">Transcription</keyword>
<evidence type="ECO:0000259" key="13">
    <source>
        <dbReference type="PROSITE" id="PS51856"/>
    </source>
</evidence>
<dbReference type="InterPro" id="IPR004665">
    <property type="entry name" value="Term_rho"/>
</dbReference>
<feature type="compositionally biased region" description="Gly residues" evidence="12">
    <location>
        <begin position="207"/>
        <end position="222"/>
    </location>
</feature>
<dbReference type="InterPro" id="IPR012340">
    <property type="entry name" value="NA-bd_OB-fold"/>
</dbReference>
<dbReference type="InterPro" id="IPR011112">
    <property type="entry name" value="Rho-like_N"/>
</dbReference>
<dbReference type="PROSITE" id="PS51856">
    <property type="entry name" value="RHO_RNA_BD"/>
    <property type="match status" value="1"/>
</dbReference>
<keyword evidence="2 9" id="KW-0547">Nucleotide-binding</keyword>
<keyword evidence="15" id="KW-1185">Reference proteome</keyword>
<dbReference type="SUPFAM" id="SSF50249">
    <property type="entry name" value="Nucleic acid-binding proteins"/>
    <property type="match status" value="1"/>
</dbReference>
<feature type="compositionally biased region" description="Low complexity" evidence="12">
    <location>
        <begin position="232"/>
        <end position="250"/>
    </location>
</feature>
<evidence type="ECO:0000256" key="8">
    <source>
        <dbReference type="ARBA" id="ARBA00023163"/>
    </source>
</evidence>
<feature type="compositionally biased region" description="Basic residues" evidence="12">
    <location>
        <begin position="261"/>
        <end position="272"/>
    </location>
</feature>
<feature type="region of interest" description="Disordered" evidence="12">
    <location>
        <begin position="47"/>
        <end position="287"/>
    </location>
</feature>
<dbReference type="SMART" id="SM00382">
    <property type="entry name" value="AAA"/>
    <property type="match status" value="1"/>
</dbReference>
<keyword evidence="6 9" id="KW-0694">RNA-binding</keyword>
<evidence type="ECO:0000256" key="11">
    <source>
        <dbReference type="PROSITE-ProRule" id="PRU01203"/>
    </source>
</evidence>
<name>A0ABU5QWE7_9PSEU</name>
<dbReference type="InterPro" id="IPR036269">
    <property type="entry name" value="Rho_N_sf"/>
</dbReference>
<evidence type="ECO:0000256" key="7">
    <source>
        <dbReference type="ARBA" id="ARBA00023015"/>
    </source>
</evidence>
<feature type="compositionally biased region" description="Low complexity" evidence="12">
    <location>
        <begin position="114"/>
        <end position="132"/>
    </location>
</feature>
<dbReference type="SMART" id="SM00959">
    <property type="entry name" value="Rho_N"/>
    <property type="match status" value="1"/>
</dbReference>
<dbReference type="Gene3D" id="2.40.50.140">
    <property type="entry name" value="Nucleic acid-binding proteins"/>
    <property type="match status" value="1"/>
</dbReference>
<dbReference type="InterPro" id="IPR011129">
    <property type="entry name" value="CSD"/>
</dbReference>
<feature type="binding site" evidence="9">
    <location>
        <begin position="424"/>
        <end position="429"/>
    </location>
    <ligand>
        <name>ATP</name>
        <dbReference type="ChEBI" id="CHEBI:30616"/>
    </ligand>
</feature>
<comment type="subunit">
    <text evidence="9">Homohexamer. The homohexamer assembles into an open ring structure.</text>
</comment>
<dbReference type="SUPFAM" id="SSF68912">
    <property type="entry name" value="Rho N-terminal domain-like"/>
    <property type="match status" value="1"/>
</dbReference>
<evidence type="ECO:0000313" key="14">
    <source>
        <dbReference type="EMBL" id="MEA5358226.1"/>
    </source>
</evidence>
<feature type="binding site" evidence="9">
    <location>
        <position position="455"/>
    </location>
    <ligand>
        <name>ATP</name>
        <dbReference type="ChEBI" id="CHEBI:30616"/>
    </ligand>
</feature>
<comment type="caution">
    <text evidence="14">The sequence shown here is derived from an EMBL/GenBank/DDBJ whole genome shotgun (WGS) entry which is preliminary data.</text>
</comment>
<dbReference type="InterPro" id="IPR027417">
    <property type="entry name" value="P-loop_NTPase"/>
</dbReference>
<dbReference type="InterPro" id="IPR003593">
    <property type="entry name" value="AAA+_ATPase"/>
</dbReference>
<feature type="domain" description="Rho RNA-BD" evidence="13">
    <location>
        <begin position="293"/>
        <end position="369"/>
    </location>
</feature>
<dbReference type="EMBL" id="JAYFSI010000001">
    <property type="protein sequence ID" value="MEA5358226.1"/>
    <property type="molecule type" value="Genomic_DNA"/>
</dbReference>
<keyword evidence="3 9" id="KW-0378">Hydrolase</keyword>
<dbReference type="SUPFAM" id="SSF52540">
    <property type="entry name" value="P-loop containing nucleoside triphosphate hydrolases"/>
    <property type="match status" value="1"/>
</dbReference>
<feature type="compositionally biased region" description="Low complexity" evidence="12">
    <location>
        <begin position="163"/>
        <end position="181"/>
    </location>
</feature>
<reference evidence="14 15" key="1">
    <citation type="submission" date="2023-12" db="EMBL/GenBank/DDBJ databases">
        <title>Amycolatopsis sp. V23-08.</title>
        <authorList>
            <person name="Somphong A."/>
        </authorList>
    </citation>
    <scope>NUCLEOTIDE SEQUENCE [LARGE SCALE GENOMIC DNA]</scope>
    <source>
        <strain evidence="14 15">V23-08</strain>
    </source>
</reference>
<dbReference type="Pfam" id="PF00006">
    <property type="entry name" value="ATP-synt_ab"/>
    <property type="match status" value="1"/>
</dbReference>
<dbReference type="Gene3D" id="3.40.50.300">
    <property type="entry name" value="P-loop containing nucleotide triphosphate hydrolases"/>
    <property type="match status" value="1"/>
</dbReference>
<evidence type="ECO:0000256" key="9">
    <source>
        <dbReference type="HAMAP-Rule" id="MF_01884"/>
    </source>
</evidence>
<dbReference type="SMART" id="SM00357">
    <property type="entry name" value="CSP"/>
    <property type="match status" value="1"/>
</dbReference>
<dbReference type="PANTHER" id="PTHR46425">
    <property type="entry name" value="TRANSCRIPTION TERMINATION FACTOR RHO"/>
    <property type="match status" value="1"/>
</dbReference>
<evidence type="ECO:0000256" key="2">
    <source>
        <dbReference type="ARBA" id="ARBA00022741"/>
    </source>
</evidence>
<evidence type="ECO:0000256" key="6">
    <source>
        <dbReference type="ARBA" id="ARBA00022884"/>
    </source>
</evidence>
<dbReference type="Gene3D" id="1.10.720.10">
    <property type="match status" value="1"/>
</dbReference>
<accession>A0ABU5QWE7</accession>
<evidence type="ECO:0000256" key="10">
    <source>
        <dbReference type="NCBIfam" id="TIGR00767"/>
    </source>
</evidence>
<dbReference type="InterPro" id="IPR000194">
    <property type="entry name" value="ATPase_F1/V1/A1_a/bsu_nucl-bd"/>
</dbReference>
<keyword evidence="5 9" id="KW-0067">ATP-binding</keyword>
<feature type="compositionally biased region" description="Low complexity" evidence="12">
    <location>
        <begin position="192"/>
        <end position="206"/>
    </location>
</feature>
<keyword evidence="4 9" id="KW-0347">Helicase</keyword>
<organism evidence="14 15">
    <name type="scientific">Amycolatopsis heterodermiae</name>
    <dbReference type="NCBI Taxonomy" id="3110235"/>
    <lineage>
        <taxon>Bacteria</taxon>
        <taxon>Bacillati</taxon>
        <taxon>Actinomycetota</taxon>
        <taxon>Actinomycetes</taxon>
        <taxon>Pseudonocardiales</taxon>
        <taxon>Pseudonocardiaceae</taxon>
        <taxon>Amycolatopsis</taxon>
    </lineage>
</organism>
<keyword evidence="1 9" id="KW-0806">Transcription termination</keyword>
<comment type="similarity">
    <text evidence="9 11">Belongs to the Rho family.</text>
</comment>
<comment type="caution">
    <text evidence="9">Lacks conserved residue(s) required for the propagation of feature annotation.</text>
</comment>
<dbReference type="Proteomes" id="UP001304298">
    <property type="component" value="Unassembled WGS sequence"/>
</dbReference>
<keyword evidence="7 9" id="KW-0805">Transcription regulation</keyword>
<dbReference type="Pfam" id="PF07498">
    <property type="entry name" value="Rho_N"/>
    <property type="match status" value="1"/>
</dbReference>
<feature type="region of interest" description="Disordered" evidence="12">
    <location>
        <begin position="1"/>
        <end position="32"/>
    </location>
</feature>
<sequence length="670" mass="72435">MSNTDLLSDVGNGAAESNGTAPAPKKTVGGLTGKTVAELRSLAGELGVGETTGMRKGDLIAAIRERQGKSRKRAANETLPLEGVGEPPKSSPKSEPKAATAPVETKPEPKKAVAAEASVEAPAAPADTQPQAERPQQDKQDGQQGQDGAPEEGGRSRRRRGSNRAAGAPESQGGDRQNGSDRQGGGDRQQSDRQNGADRQQGDRQQGQGGGNRDQQRQGGGNRNDRQDGNRQRNQQDGGNRGGQDNRAQQPQDDDEEGGRRGRRFRDRRRRGSGGGQRDAGSPDTEIREDDVLLPVAGILDVLDNYAFVRTSGYLAGPNDVYVSLSLVRKYGLRRGDAITGVVRQPRDGEQQRQKFNPLVRVDSINGLEPDEAKRRPDFTKLTPLYPNERLRLETESHKLTTRVIDLIMPVGKGQRALIVSPPKAGKTTIMQDIANAISTNNPECHLMVVLVDERPEEVTDMQRSVKGEVIASTFDRPPADHTSVAELSIERAKRLVEMGHDVVVLLDSITRLGRAYNLAAPASGRILSGGVDSTALYPPKRFLGAARNIENGGSLTIFATAMVETGSTMDTVIFEEFKGTGNAELKLDRKIAERRVFPAVDVNPSGTRKDELLLNPDELAVTVKLSRVLHALDSQQAIDLLISRLRKTKTNTEFLMQVSKTALGGNEDD</sequence>
<evidence type="ECO:0000256" key="4">
    <source>
        <dbReference type="ARBA" id="ARBA00022806"/>
    </source>
</evidence>
<protein>
    <recommendedName>
        <fullName evidence="9 10">Transcription termination factor Rho</fullName>
        <ecNumber evidence="9 10">3.6.4.-</ecNumber>
    </recommendedName>
    <alternativeName>
        <fullName evidence="9">ATP-dependent helicase Rho</fullName>
    </alternativeName>
</protein>